<dbReference type="AlphaFoldDB" id="A6KJC9"/>
<accession>A6KJC9</accession>
<organism evidence="1 2">
    <name type="scientific">Rattus norvegicus</name>
    <name type="common">Rat</name>
    <dbReference type="NCBI Taxonomy" id="10116"/>
    <lineage>
        <taxon>Eukaryota</taxon>
        <taxon>Metazoa</taxon>
        <taxon>Chordata</taxon>
        <taxon>Craniata</taxon>
        <taxon>Vertebrata</taxon>
        <taxon>Euteleostomi</taxon>
        <taxon>Mammalia</taxon>
        <taxon>Eutheria</taxon>
        <taxon>Euarchontoglires</taxon>
        <taxon>Glires</taxon>
        <taxon>Rodentia</taxon>
        <taxon>Myomorpha</taxon>
        <taxon>Muroidea</taxon>
        <taxon>Muridae</taxon>
        <taxon>Murinae</taxon>
        <taxon>Rattus</taxon>
    </lineage>
</organism>
<sequence length="52" mass="6069">MDLYITSPSIFLSPFTYSFNSLYTFADIYSFYDRPFDIPPCQTPSKNDQTLV</sequence>
<proteinExistence type="predicted"/>
<feature type="non-terminal residue" evidence="1">
    <location>
        <position position="52"/>
    </location>
</feature>
<dbReference type="EMBL" id="CH474056">
    <property type="protein sequence ID" value="EDL78167.1"/>
    <property type="molecule type" value="Genomic_DNA"/>
</dbReference>
<evidence type="ECO:0000313" key="1">
    <source>
        <dbReference type="EMBL" id="EDL78167.1"/>
    </source>
</evidence>
<name>A6KJC9_RAT</name>
<dbReference type="Proteomes" id="UP000234681">
    <property type="component" value="Chromosome 5"/>
</dbReference>
<reference evidence="2" key="1">
    <citation type="submission" date="2005-09" db="EMBL/GenBank/DDBJ databases">
        <authorList>
            <person name="Mural R.J."/>
            <person name="Li P.W."/>
            <person name="Adams M.D."/>
            <person name="Amanatides P.G."/>
            <person name="Baden-Tillson H."/>
            <person name="Barnstead M."/>
            <person name="Chin S.H."/>
            <person name="Dew I."/>
            <person name="Evans C.A."/>
            <person name="Ferriera S."/>
            <person name="Flanigan M."/>
            <person name="Fosler C."/>
            <person name="Glodek A."/>
            <person name="Gu Z."/>
            <person name="Holt R.A."/>
            <person name="Jennings D."/>
            <person name="Kraft C.L."/>
            <person name="Lu F."/>
            <person name="Nguyen T."/>
            <person name="Nusskern D.R."/>
            <person name="Pfannkoch C.M."/>
            <person name="Sitter C."/>
            <person name="Sutton G.G."/>
            <person name="Venter J.C."/>
            <person name="Wang Z."/>
            <person name="Woodage T."/>
            <person name="Zheng X.H."/>
            <person name="Zhong F."/>
        </authorList>
    </citation>
    <scope>NUCLEOTIDE SEQUENCE [LARGE SCALE GENOMIC DNA]</scope>
    <source>
        <strain>BN</strain>
        <strain evidence="2">Sprague-Dawley</strain>
    </source>
</reference>
<evidence type="ECO:0000313" key="2">
    <source>
        <dbReference type="Proteomes" id="UP000234681"/>
    </source>
</evidence>
<gene>
    <name evidence="1" type="ORF">rCG_60341</name>
</gene>
<protein>
    <submittedName>
        <fullName evidence="1">RCG60341</fullName>
    </submittedName>
</protein>